<organism evidence="2 3">
    <name type="scientific">Archangium lansingense</name>
    <dbReference type="NCBI Taxonomy" id="2995310"/>
    <lineage>
        <taxon>Bacteria</taxon>
        <taxon>Pseudomonadati</taxon>
        <taxon>Myxococcota</taxon>
        <taxon>Myxococcia</taxon>
        <taxon>Myxococcales</taxon>
        <taxon>Cystobacterineae</taxon>
        <taxon>Archangiaceae</taxon>
        <taxon>Archangium</taxon>
    </lineage>
</organism>
<protein>
    <submittedName>
        <fullName evidence="2">AAA family ATPase</fullName>
    </submittedName>
</protein>
<dbReference type="RefSeq" id="WP_267535221.1">
    <property type="nucleotide sequence ID" value="NZ_JAPNKA010000001.1"/>
</dbReference>
<feature type="domain" description="AAA" evidence="1">
    <location>
        <begin position="61"/>
        <end position="130"/>
    </location>
</feature>
<dbReference type="EMBL" id="JAPNKA010000001">
    <property type="protein sequence ID" value="MCY1076327.1"/>
    <property type="molecule type" value="Genomic_DNA"/>
</dbReference>
<accession>A0ABT4A5S3</accession>
<dbReference type="InterPro" id="IPR027417">
    <property type="entry name" value="P-loop_NTPase"/>
</dbReference>
<evidence type="ECO:0000313" key="3">
    <source>
        <dbReference type="Proteomes" id="UP001207654"/>
    </source>
</evidence>
<dbReference type="InterPro" id="IPR025669">
    <property type="entry name" value="AAA_dom"/>
</dbReference>
<keyword evidence="3" id="KW-1185">Reference proteome</keyword>
<name>A0ABT4A5S3_9BACT</name>
<dbReference type="Pfam" id="PF13614">
    <property type="entry name" value="AAA_31"/>
    <property type="match status" value="1"/>
</dbReference>
<comment type="caution">
    <text evidence="2">The sequence shown here is derived from an EMBL/GenBank/DDBJ whole genome shotgun (WGS) entry which is preliminary data.</text>
</comment>
<dbReference type="PANTHER" id="PTHR13696">
    <property type="entry name" value="P-LOOP CONTAINING NUCLEOSIDE TRIPHOSPHATE HYDROLASE"/>
    <property type="match status" value="1"/>
</dbReference>
<reference evidence="2 3" key="1">
    <citation type="submission" date="2022-11" db="EMBL/GenBank/DDBJ databases">
        <title>Minimal conservation of predation-associated metabolite biosynthetic gene clusters underscores biosynthetic potential of Myxococcota including descriptions for ten novel species: Archangium lansinium sp. nov., Myxococcus landrumus sp. nov., Nannocystis bai.</title>
        <authorList>
            <person name="Ahearne A."/>
            <person name="Stevens C."/>
            <person name="Phillips K."/>
        </authorList>
    </citation>
    <scope>NUCLEOTIDE SEQUENCE [LARGE SCALE GENOMIC DNA]</scope>
    <source>
        <strain evidence="2 3">MIWBW</strain>
    </source>
</reference>
<dbReference type="CDD" id="cd02042">
    <property type="entry name" value="ParAB_family"/>
    <property type="match status" value="1"/>
</dbReference>
<dbReference type="Gene3D" id="3.40.50.300">
    <property type="entry name" value="P-loop containing nucleotide triphosphate hydrolases"/>
    <property type="match status" value="1"/>
</dbReference>
<dbReference type="Proteomes" id="UP001207654">
    <property type="component" value="Unassembled WGS sequence"/>
</dbReference>
<evidence type="ECO:0000259" key="1">
    <source>
        <dbReference type="Pfam" id="PF13614"/>
    </source>
</evidence>
<dbReference type="PANTHER" id="PTHR13696:SF99">
    <property type="entry name" value="COBYRINIC ACID AC-DIAMIDE SYNTHASE"/>
    <property type="match status" value="1"/>
</dbReference>
<evidence type="ECO:0000313" key="2">
    <source>
        <dbReference type="EMBL" id="MCY1076327.1"/>
    </source>
</evidence>
<proteinExistence type="predicted"/>
<gene>
    <name evidence="2" type="ORF">OV287_17770</name>
</gene>
<sequence length="232" mass="25747">MPTKCLLRSDQPHGCLPGGLIITFITLILRQPLINVDLELAAKLAGGSPRQTRNNYLRVHSRFKQGLSTLGSGAYDFVIVDCPPNFNIVTKNALVASDHYIVPTKPDYLSTLGIDTLKKHVTDLADDFNQYVGDAEDAKWKPISPSLLGVIFTMVSYRNNSPIPTIQAQQQYIQLIQGQHSTFSQMVRENKTLYADAPENGVPVVIRHVSGKTYNDVQDELEILTTELLGRV</sequence>
<dbReference type="SUPFAM" id="SSF52540">
    <property type="entry name" value="P-loop containing nucleoside triphosphate hydrolases"/>
    <property type="match status" value="1"/>
</dbReference>
<dbReference type="InterPro" id="IPR050678">
    <property type="entry name" value="DNA_Partitioning_ATPase"/>
</dbReference>